<comment type="function">
    <text evidence="7">May play a role in DNA repair. It seems to be involved in an RecBC-independent recombinational process of DNA repair. It may act with RecF and RecO.</text>
</comment>
<dbReference type="InterPro" id="IPR006171">
    <property type="entry name" value="TOPRIM_dom"/>
</dbReference>
<protein>
    <recommendedName>
        <fullName evidence="7">Recombination protein RecR</fullName>
    </recommendedName>
</protein>
<accession>A0AAP3V2K1</accession>
<evidence type="ECO:0000256" key="7">
    <source>
        <dbReference type="HAMAP-Rule" id="MF_00017"/>
    </source>
</evidence>
<dbReference type="Gene3D" id="1.10.8.420">
    <property type="entry name" value="RecR Domain 1"/>
    <property type="match status" value="1"/>
</dbReference>
<dbReference type="InterPro" id="IPR034137">
    <property type="entry name" value="TOPRIM_RecR"/>
</dbReference>
<dbReference type="SMART" id="SM00493">
    <property type="entry name" value="TOPRIM"/>
    <property type="match status" value="1"/>
</dbReference>
<feature type="zinc finger region" description="C4-type" evidence="7">
    <location>
        <begin position="56"/>
        <end position="71"/>
    </location>
</feature>
<dbReference type="Pfam" id="PF13662">
    <property type="entry name" value="Toprim_4"/>
    <property type="match status" value="1"/>
</dbReference>
<evidence type="ECO:0000313" key="10">
    <source>
        <dbReference type="Proteomes" id="UP001301140"/>
    </source>
</evidence>
<evidence type="ECO:0000256" key="4">
    <source>
        <dbReference type="ARBA" id="ARBA00022833"/>
    </source>
</evidence>
<dbReference type="InterPro" id="IPR015967">
    <property type="entry name" value="Rcmb_RecR_Znf"/>
</dbReference>
<dbReference type="AlphaFoldDB" id="A0AAP3V2K1"/>
<dbReference type="Pfam" id="PF21176">
    <property type="entry name" value="RecR_HhH"/>
    <property type="match status" value="1"/>
</dbReference>
<dbReference type="PROSITE" id="PS50880">
    <property type="entry name" value="TOPRIM"/>
    <property type="match status" value="1"/>
</dbReference>
<sequence length="198" mass="21474">MAAPEIEKLIRLFGRLPGLGPRSSQRAVLALLKRRETLLAPLLQALEETARAARSCSRCGNLDTRDPCGLCTDPRREEHALLVVEAVEDLWAMERAGSFRGRYHVLGGTLSAADAVGPEELGIDRLLGRIATEKMEEVILALSATVDGQTTAHYLAERLRPLPVRVTRLGYGVPVGGELNYLDEGTLAAALRSRQPVG</sequence>
<dbReference type="HAMAP" id="MF_00017">
    <property type="entry name" value="RecR"/>
    <property type="match status" value="1"/>
</dbReference>
<keyword evidence="2 7" id="KW-0227">DNA damage</keyword>
<dbReference type="SUPFAM" id="SSF111304">
    <property type="entry name" value="Recombination protein RecR"/>
    <property type="match status" value="1"/>
</dbReference>
<dbReference type="RefSeq" id="WP_327788081.1">
    <property type="nucleotide sequence ID" value="NZ_JARGEQ010000040.1"/>
</dbReference>
<evidence type="ECO:0000256" key="2">
    <source>
        <dbReference type="ARBA" id="ARBA00022763"/>
    </source>
</evidence>
<dbReference type="PANTHER" id="PTHR30446">
    <property type="entry name" value="RECOMBINATION PROTEIN RECR"/>
    <property type="match status" value="1"/>
</dbReference>
<evidence type="ECO:0000256" key="3">
    <source>
        <dbReference type="ARBA" id="ARBA00022771"/>
    </source>
</evidence>
<proteinExistence type="inferred from homology"/>
<comment type="caution">
    <text evidence="9">The sequence shown here is derived from an EMBL/GenBank/DDBJ whole genome shotgun (WGS) entry which is preliminary data.</text>
</comment>
<dbReference type="GO" id="GO:0006310">
    <property type="term" value="P:DNA recombination"/>
    <property type="evidence" value="ECO:0007669"/>
    <property type="project" value="UniProtKB-UniRule"/>
</dbReference>
<dbReference type="Pfam" id="PF02132">
    <property type="entry name" value="RecR_ZnF"/>
    <property type="match status" value="1"/>
</dbReference>
<evidence type="ECO:0000256" key="5">
    <source>
        <dbReference type="ARBA" id="ARBA00023172"/>
    </source>
</evidence>
<feature type="domain" description="Toprim" evidence="8">
    <location>
        <begin position="79"/>
        <end position="174"/>
    </location>
</feature>
<organism evidence="9 10">
    <name type="scientific">Marinimicrococcus flavescens</name>
    <dbReference type="NCBI Taxonomy" id="3031815"/>
    <lineage>
        <taxon>Bacteria</taxon>
        <taxon>Pseudomonadati</taxon>
        <taxon>Pseudomonadota</taxon>
        <taxon>Alphaproteobacteria</taxon>
        <taxon>Geminicoccales</taxon>
        <taxon>Geminicoccaceae</taxon>
        <taxon>Marinimicrococcus</taxon>
    </lineage>
</organism>
<evidence type="ECO:0000259" key="8">
    <source>
        <dbReference type="PROSITE" id="PS50880"/>
    </source>
</evidence>
<keyword evidence="5 7" id="KW-0233">DNA recombination</keyword>
<dbReference type="EMBL" id="JARGEQ010000040">
    <property type="protein sequence ID" value="MDF1585662.1"/>
    <property type="molecule type" value="Genomic_DNA"/>
</dbReference>
<keyword evidence="10" id="KW-1185">Reference proteome</keyword>
<dbReference type="Gene3D" id="3.40.1360.10">
    <property type="match status" value="1"/>
</dbReference>
<keyword evidence="3 7" id="KW-0863">Zinc-finger</keyword>
<dbReference type="InterPro" id="IPR023627">
    <property type="entry name" value="Rcmb_RecR"/>
</dbReference>
<reference evidence="9 10" key="1">
    <citation type="submission" date="2023-03" db="EMBL/GenBank/DDBJ databases">
        <title>YIM 152171 draft genome.</title>
        <authorList>
            <person name="Yang Z."/>
        </authorList>
    </citation>
    <scope>NUCLEOTIDE SEQUENCE [LARGE SCALE GENOMIC DNA]</scope>
    <source>
        <strain evidence="9 10">YIM 152171</strain>
    </source>
</reference>
<keyword evidence="6 7" id="KW-0234">DNA repair</keyword>
<dbReference type="CDD" id="cd01025">
    <property type="entry name" value="TOPRIM_recR"/>
    <property type="match status" value="1"/>
</dbReference>
<evidence type="ECO:0000256" key="6">
    <source>
        <dbReference type="ARBA" id="ARBA00023204"/>
    </source>
</evidence>
<dbReference type="GO" id="GO:0006281">
    <property type="term" value="P:DNA repair"/>
    <property type="evidence" value="ECO:0007669"/>
    <property type="project" value="UniProtKB-UniRule"/>
</dbReference>
<dbReference type="GO" id="GO:0003677">
    <property type="term" value="F:DNA binding"/>
    <property type="evidence" value="ECO:0007669"/>
    <property type="project" value="UniProtKB-UniRule"/>
</dbReference>
<gene>
    <name evidence="7 9" type="primary">recR</name>
    <name evidence="9" type="ORF">PZ740_04585</name>
</gene>
<keyword evidence="4 7" id="KW-0862">Zinc</keyword>
<evidence type="ECO:0000256" key="1">
    <source>
        <dbReference type="ARBA" id="ARBA00022723"/>
    </source>
</evidence>
<evidence type="ECO:0000313" key="9">
    <source>
        <dbReference type="EMBL" id="MDF1585662.1"/>
    </source>
</evidence>
<keyword evidence="1 7" id="KW-0479">Metal-binding</keyword>
<dbReference type="Pfam" id="PF21175">
    <property type="entry name" value="RecR_C"/>
    <property type="match status" value="1"/>
</dbReference>
<name>A0AAP3V2K1_9PROT</name>
<dbReference type="PANTHER" id="PTHR30446:SF0">
    <property type="entry name" value="RECOMBINATION PROTEIN RECR"/>
    <property type="match status" value="1"/>
</dbReference>
<dbReference type="Proteomes" id="UP001301140">
    <property type="component" value="Unassembled WGS sequence"/>
</dbReference>
<dbReference type="GO" id="GO:0008270">
    <property type="term" value="F:zinc ion binding"/>
    <property type="evidence" value="ECO:0007669"/>
    <property type="project" value="UniProtKB-KW"/>
</dbReference>
<dbReference type="Gene3D" id="6.10.250.240">
    <property type="match status" value="1"/>
</dbReference>
<dbReference type="InterPro" id="IPR000093">
    <property type="entry name" value="DNA_Rcmb_RecR"/>
</dbReference>
<comment type="similarity">
    <text evidence="7">Belongs to the RecR family.</text>
</comment>
<dbReference type="NCBIfam" id="TIGR00615">
    <property type="entry name" value="recR"/>
    <property type="match status" value="1"/>
</dbReference>